<evidence type="ECO:0000256" key="2">
    <source>
        <dbReference type="ARBA" id="ARBA00023002"/>
    </source>
</evidence>
<gene>
    <name evidence="6" type="ORF">PQR03_15760</name>
</gene>
<evidence type="ECO:0000313" key="7">
    <source>
        <dbReference type="Proteomes" id="UP001629274"/>
    </source>
</evidence>
<evidence type="ECO:0000313" key="6">
    <source>
        <dbReference type="EMBL" id="MFM0239588.1"/>
    </source>
</evidence>
<evidence type="ECO:0000256" key="3">
    <source>
        <dbReference type="ARBA" id="ARBA00023027"/>
    </source>
</evidence>
<feature type="domain" description="3-hydroxyisobutyrate dehydrogenase-like NAD-binding" evidence="5">
    <location>
        <begin position="163"/>
        <end position="283"/>
    </location>
</feature>
<accession>A0ABW9BJ29</accession>
<sequence length="302" mass="31388">MAKIGFIGLGIMGAHMARNLIKGGHSLFVNGAYPVPEDLSKTTSVVANSTAVAQAADIVIIMVPDTPDVANVLFADDGVAAGLSKGKLVIDMSSISPLDTQAFAKKINALGVDYLDAPVSGGEVGAREASLTIMVGGPEKAFATAKPLFELMGKNISLIGENGAGQTCKVANQIIVALNIEAVAEALLFAARSGADPERVRKALMGGFASSRILEVHGERMTKRKFDPGFRIELHQKDLNLALDGARKLGIALPHTASAQQLFSVCAANGGKAWDHSAMVRALEIMANFEVAQAPGSEAKAA</sequence>
<dbReference type="InterPro" id="IPR029154">
    <property type="entry name" value="HIBADH-like_NADP-bd"/>
</dbReference>
<name>A0ABW9BJ29_9BURK</name>
<dbReference type="Proteomes" id="UP001629274">
    <property type="component" value="Unassembled WGS sequence"/>
</dbReference>
<feature type="domain" description="6-phosphogluconate dehydrogenase NADP-binding" evidence="4">
    <location>
        <begin position="3"/>
        <end position="160"/>
    </location>
</feature>
<dbReference type="Gene3D" id="1.10.1040.10">
    <property type="entry name" value="N-(1-d-carboxylethyl)-l-norvaline Dehydrogenase, domain 2"/>
    <property type="match status" value="1"/>
</dbReference>
<keyword evidence="3" id="KW-0520">NAD</keyword>
<dbReference type="PIRSF" id="PIRSF000103">
    <property type="entry name" value="HIBADH"/>
    <property type="match status" value="1"/>
</dbReference>
<dbReference type="EC" id="1.1.1.60" evidence="6"/>
<comment type="caution">
    <text evidence="6">The sequence shown here is derived from an EMBL/GenBank/DDBJ whole genome shotgun (WGS) entry which is preliminary data.</text>
</comment>
<dbReference type="InterPro" id="IPR013328">
    <property type="entry name" value="6PGD_dom2"/>
</dbReference>
<evidence type="ECO:0000259" key="5">
    <source>
        <dbReference type="Pfam" id="PF14833"/>
    </source>
</evidence>
<dbReference type="Pfam" id="PF14833">
    <property type="entry name" value="NAD_binding_11"/>
    <property type="match status" value="1"/>
</dbReference>
<dbReference type="InterPro" id="IPR006398">
    <property type="entry name" value="Tartro_sem_red"/>
</dbReference>
<dbReference type="Gene3D" id="3.40.50.720">
    <property type="entry name" value="NAD(P)-binding Rossmann-like Domain"/>
    <property type="match status" value="1"/>
</dbReference>
<dbReference type="RefSeq" id="WP_012432796.1">
    <property type="nucleotide sequence ID" value="NZ_JAQQCK010000007.1"/>
</dbReference>
<dbReference type="InterPro" id="IPR008927">
    <property type="entry name" value="6-PGluconate_DH-like_C_sf"/>
</dbReference>
<dbReference type="SUPFAM" id="SSF51735">
    <property type="entry name" value="NAD(P)-binding Rossmann-fold domains"/>
    <property type="match status" value="1"/>
</dbReference>
<proteinExistence type="inferred from homology"/>
<dbReference type="InterPro" id="IPR006115">
    <property type="entry name" value="6PGDH_NADP-bd"/>
</dbReference>
<dbReference type="SUPFAM" id="SSF48179">
    <property type="entry name" value="6-phosphogluconate dehydrogenase C-terminal domain-like"/>
    <property type="match status" value="1"/>
</dbReference>
<dbReference type="InterPro" id="IPR015815">
    <property type="entry name" value="HIBADH-related"/>
</dbReference>
<evidence type="ECO:0000256" key="1">
    <source>
        <dbReference type="ARBA" id="ARBA00009080"/>
    </source>
</evidence>
<comment type="similarity">
    <text evidence="1">Belongs to the HIBADH-related family.</text>
</comment>
<dbReference type="PANTHER" id="PTHR43060:SF15">
    <property type="entry name" value="3-HYDROXYISOBUTYRATE DEHYDROGENASE-LIKE 1, MITOCHONDRIAL-RELATED"/>
    <property type="match status" value="1"/>
</dbReference>
<dbReference type="EMBL" id="JAQQDR010000005">
    <property type="protein sequence ID" value="MFM0239588.1"/>
    <property type="molecule type" value="Genomic_DNA"/>
</dbReference>
<reference evidence="6 7" key="1">
    <citation type="journal article" date="2024" name="Chem. Sci.">
        <title>Discovery of megapolipeptins by genome mining of a Burkholderiales bacteria collection.</title>
        <authorList>
            <person name="Paulo B.S."/>
            <person name="Recchia M.J.J."/>
            <person name="Lee S."/>
            <person name="Fergusson C.H."/>
            <person name="Romanowski S.B."/>
            <person name="Hernandez A."/>
            <person name="Krull N."/>
            <person name="Liu D.Y."/>
            <person name="Cavanagh H."/>
            <person name="Bos A."/>
            <person name="Gray C.A."/>
            <person name="Murphy B.T."/>
            <person name="Linington R.G."/>
            <person name="Eustaquio A.S."/>
        </authorList>
    </citation>
    <scope>NUCLEOTIDE SEQUENCE [LARGE SCALE GENOMIC DNA]</scope>
    <source>
        <strain evidence="6 7">RL17-351-BIE-A</strain>
    </source>
</reference>
<evidence type="ECO:0000259" key="4">
    <source>
        <dbReference type="Pfam" id="PF03446"/>
    </source>
</evidence>
<keyword evidence="7" id="KW-1185">Reference proteome</keyword>
<dbReference type="GO" id="GO:0008679">
    <property type="term" value="F:2-hydroxy-3-oxopropionate reductase activity"/>
    <property type="evidence" value="ECO:0007669"/>
    <property type="project" value="UniProtKB-EC"/>
</dbReference>
<dbReference type="NCBIfam" id="TIGR01505">
    <property type="entry name" value="tartro_sem_red"/>
    <property type="match status" value="1"/>
</dbReference>
<organism evidence="6 7">
    <name type="scientific">Paraburkholderia phytofirmans</name>
    <dbReference type="NCBI Taxonomy" id="261302"/>
    <lineage>
        <taxon>Bacteria</taxon>
        <taxon>Pseudomonadati</taxon>
        <taxon>Pseudomonadota</taxon>
        <taxon>Betaproteobacteria</taxon>
        <taxon>Burkholderiales</taxon>
        <taxon>Burkholderiaceae</taxon>
        <taxon>Paraburkholderia</taxon>
    </lineage>
</organism>
<dbReference type="PANTHER" id="PTHR43060">
    <property type="entry name" value="3-HYDROXYISOBUTYRATE DEHYDROGENASE-LIKE 1, MITOCHONDRIAL-RELATED"/>
    <property type="match status" value="1"/>
</dbReference>
<protein>
    <submittedName>
        <fullName evidence="6">2-hydroxy-3-oxopropionate reductase</fullName>
        <ecNumber evidence="6">1.1.1.60</ecNumber>
    </submittedName>
</protein>
<dbReference type="InterPro" id="IPR036291">
    <property type="entry name" value="NAD(P)-bd_dom_sf"/>
</dbReference>
<dbReference type="Pfam" id="PF03446">
    <property type="entry name" value="NAD_binding_2"/>
    <property type="match status" value="1"/>
</dbReference>
<dbReference type="PROSITE" id="PS00895">
    <property type="entry name" value="3_HYDROXYISOBUT_DH"/>
    <property type="match status" value="1"/>
</dbReference>
<keyword evidence="2 6" id="KW-0560">Oxidoreductase</keyword>
<dbReference type="InterPro" id="IPR002204">
    <property type="entry name" value="3-OH-isobutyrate_DH-rel_CS"/>
</dbReference>